<dbReference type="AlphaFoldDB" id="A0AA35UIV3"/>
<evidence type="ECO:0000313" key="2">
    <source>
        <dbReference type="EMBL" id="CAI8840813.1"/>
    </source>
</evidence>
<dbReference type="Proteomes" id="UP001158598">
    <property type="component" value="Chromosome"/>
</dbReference>
<accession>A0AA35UIV3</accession>
<organism evidence="2 3">
    <name type="scientific">Methylococcus capsulatus</name>
    <dbReference type="NCBI Taxonomy" id="414"/>
    <lineage>
        <taxon>Bacteria</taxon>
        <taxon>Pseudomonadati</taxon>
        <taxon>Pseudomonadota</taxon>
        <taxon>Gammaproteobacteria</taxon>
        <taxon>Methylococcales</taxon>
        <taxon>Methylococcaceae</taxon>
        <taxon>Methylococcus</taxon>
    </lineage>
</organism>
<keyword evidence="1" id="KW-0175">Coiled coil</keyword>
<proteinExistence type="predicted"/>
<dbReference type="RefSeq" id="WP_282213251.1">
    <property type="nucleotide sequence ID" value="NZ_OX458332.1"/>
</dbReference>
<gene>
    <name evidence="2" type="ORF">MCNOR_2311</name>
</gene>
<sequence length="342" mass="38051">MLRFLSSLFTPTAAGDEGPDRALIDAAIERAVDGTDRRVRALGDYRQRLREPVARAVDHVIALVDSMPPPTEISAQSFGTDPRIRAFFSSVDHLHDVLGKLKDVREYRRHCAEIPADEIFGLLVMQKEERTVLGMELEGDTVRKDVVQVAVSFSHHRYIAPAPSEKGARWELKKRAFDFLIERALERLARETRKRVELEHQRRLLRRKLDALRAGGWGISSALADDGLDGGGIEAAEAEIESIDAELGQVGTNALGLDQSLDCIAEVLGQPGKWLDIRPVVLRLDYRGIKLADFEPSSAGELRLTELFSATGARRIILPGRIPKGEIPDRPDVVKELSRYLG</sequence>
<reference evidence="2" key="1">
    <citation type="submission" date="2023-03" db="EMBL/GenBank/DDBJ databases">
        <authorList>
            <person name="Pearce D."/>
        </authorList>
    </citation>
    <scope>NUCLEOTIDE SEQUENCE</scope>
    <source>
        <strain evidence="2">Mc</strain>
    </source>
</reference>
<evidence type="ECO:0000256" key="1">
    <source>
        <dbReference type="SAM" id="Coils"/>
    </source>
</evidence>
<evidence type="ECO:0000313" key="3">
    <source>
        <dbReference type="Proteomes" id="UP001158598"/>
    </source>
</evidence>
<dbReference type="EMBL" id="OX458332">
    <property type="protein sequence ID" value="CAI8840813.1"/>
    <property type="molecule type" value="Genomic_DNA"/>
</dbReference>
<name>A0AA35UIV3_METCP</name>
<feature type="coiled-coil region" evidence="1">
    <location>
        <begin position="181"/>
        <end position="215"/>
    </location>
</feature>
<protein>
    <submittedName>
        <fullName evidence="2">Uncharacterized protein</fullName>
    </submittedName>
</protein>